<keyword evidence="3" id="KW-1185">Reference proteome</keyword>
<feature type="domain" description="Tc1-like transposase DDE" evidence="1">
    <location>
        <begin position="29"/>
        <end position="174"/>
    </location>
</feature>
<evidence type="ECO:0000259" key="1">
    <source>
        <dbReference type="Pfam" id="PF13358"/>
    </source>
</evidence>
<dbReference type="InterPro" id="IPR012337">
    <property type="entry name" value="RNaseH-like_sf"/>
</dbReference>
<dbReference type="Proteomes" id="UP000231932">
    <property type="component" value="Chromosome"/>
</dbReference>
<proteinExistence type="predicted"/>
<gene>
    <name evidence="2" type="ORF">CVV65_15130</name>
</gene>
<dbReference type="InterPro" id="IPR047655">
    <property type="entry name" value="Transpos_IS630-like"/>
</dbReference>
<name>A0A2K8N9V3_9BACL</name>
<dbReference type="SUPFAM" id="SSF53098">
    <property type="entry name" value="Ribonuclease H-like"/>
    <property type="match status" value="1"/>
</dbReference>
<dbReference type="AlphaFoldDB" id="A0A2K8N9V3"/>
<dbReference type="KEGG" id="kyr:CVV65_15130"/>
<accession>A0A2K8N9V3</accession>
<sequence length="381" mass="43672">MTGVTVGALGKITPLAGTLPYRNPPKDGRVICIDEFGPLSIQPFPGCGWYPKSRPDRLPATYRRTHGVRHLFAALDLKADKLYGHVSSSKKHQDILRFLKVLRRRYHRSERLYVVLDNFSPHKHRTVTEWAAENNVELVFTPTQASWLNRIECHFAPLRSFVLRGSHYPNHEALATAIRSYLRWRNKHSRMPDFYVSKRRSRFSEGALDLFLIAQCLCREKESAAVRPAHFERQEIETIWRSRIDKNIGRPAVGLSPPDLGRSGKWVKPDRPPEMQEGNLVFLANFGDVAGQVQADDREPDLVPGRPFVHELAGDRCEQVGFPCSSTTDYQRVLEGFFRFKYAVAKIERYRLPVCHFKSPLSLDLLLRFLAGDRIVFPAIS</sequence>
<reference evidence="3" key="1">
    <citation type="submission" date="2017-11" db="EMBL/GenBank/DDBJ databases">
        <title>Complete Genome Sequence of Kyrpidia sp. Strain EA-1, a thermophilic, hydrogen-oxidizing Bacterium, isolated from the Azores.</title>
        <authorList>
            <person name="Reiner J.E."/>
            <person name="Lapp C.J."/>
            <person name="Bunk B."/>
            <person name="Gescher J."/>
        </authorList>
    </citation>
    <scope>NUCLEOTIDE SEQUENCE [LARGE SCALE GENOMIC DNA]</scope>
    <source>
        <strain evidence="3">EA-1</strain>
    </source>
</reference>
<dbReference type="EMBL" id="CP024955">
    <property type="protein sequence ID" value="ATY86094.1"/>
    <property type="molecule type" value="Genomic_DNA"/>
</dbReference>
<dbReference type="Pfam" id="PF13358">
    <property type="entry name" value="DDE_3"/>
    <property type="match status" value="1"/>
</dbReference>
<dbReference type="NCBIfam" id="NF033545">
    <property type="entry name" value="transpos_IS630"/>
    <property type="match status" value="1"/>
</dbReference>
<dbReference type="Gene3D" id="3.30.420.10">
    <property type="entry name" value="Ribonuclease H-like superfamily/Ribonuclease H"/>
    <property type="match status" value="1"/>
</dbReference>
<evidence type="ECO:0000313" key="2">
    <source>
        <dbReference type="EMBL" id="ATY86094.1"/>
    </source>
</evidence>
<dbReference type="InterPro" id="IPR036397">
    <property type="entry name" value="RNaseH_sf"/>
</dbReference>
<dbReference type="InterPro" id="IPR038717">
    <property type="entry name" value="Tc1-like_DDE_dom"/>
</dbReference>
<evidence type="ECO:0000313" key="3">
    <source>
        <dbReference type="Proteomes" id="UP000231932"/>
    </source>
</evidence>
<protein>
    <recommendedName>
        <fullName evidence="1">Tc1-like transposase DDE domain-containing protein</fullName>
    </recommendedName>
</protein>
<dbReference type="OrthoDB" id="2375382at2"/>
<organism evidence="2 3">
    <name type="scientific">Kyrpidia spormannii</name>
    <dbReference type="NCBI Taxonomy" id="2055160"/>
    <lineage>
        <taxon>Bacteria</taxon>
        <taxon>Bacillati</taxon>
        <taxon>Bacillota</taxon>
        <taxon>Bacilli</taxon>
        <taxon>Bacillales</taxon>
        <taxon>Alicyclobacillaceae</taxon>
        <taxon>Kyrpidia</taxon>
    </lineage>
</organism>
<dbReference type="GO" id="GO:0003676">
    <property type="term" value="F:nucleic acid binding"/>
    <property type="evidence" value="ECO:0007669"/>
    <property type="project" value="InterPro"/>
</dbReference>